<dbReference type="GO" id="GO:0016705">
    <property type="term" value="F:oxidoreductase activity, acting on paired donors, with incorporation or reduction of molecular oxygen"/>
    <property type="evidence" value="ECO:0007669"/>
    <property type="project" value="InterPro"/>
</dbReference>
<dbReference type="SUPFAM" id="SSF52777">
    <property type="entry name" value="CoA-dependent acyltransferases"/>
    <property type="match status" value="4"/>
</dbReference>
<dbReference type="FunFam" id="2.30.38.10:FF:000001">
    <property type="entry name" value="Non-ribosomal peptide synthetase PvdI"/>
    <property type="match status" value="1"/>
</dbReference>
<evidence type="ECO:0000259" key="7">
    <source>
        <dbReference type="PROSITE" id="PS50075"/>
    </source>
</evidence>
<evidence type="ECO:0000256" key="4">
    <source>
        <dbReference type="ARBA" id="ARBA00022553"/>
    </source>
</evidence>
<dbReference type="GO" id="GO:0044550">
    <property type="term" value="P:secondary metabolite biosynthetic process"/>
    <property type="evidence" value="ECO:0007669"/>
    <property type="project" value="UniProtKB-ARBA"/>
</dbReference>
<dbReference type="GO" id="GO:0008610">
    <property type="term" value="P:lipid biosynthetic process"/>
    <property type="evidence" value="ECO:0007669"/>
    <property type="project" value="InterPro"/>
</dbReference>
<dbReference type="FunFam" id="3.40.50.12780:FF:000013">
    <property type="entry name" value="Long-chain-fatty-acid--AMP ligase FadD32"/>
    <property type="match status" value="1"/>
</dbReference>
<dbReference type="PROSITE" id="PS00455">
    <property type="entry name" value="AMP_BINDING"/>
    <property type="match status" value="3"/>
</dbReference>
<dbReference type="Gene3D" id="2.30.38.10">
    <property type="entry name" value="Luciferase, Domain 3"/>
    <property type="match status" value="1"/>
</dbReference>
<dbReference type="PROSITE" id="PS50075">
    <property type="entry name" value="CARRIER"/>
    <property type="match status" value="3"/>
</dbReference>
<dbReference type="HOGENOM" id="CLU_000022_0_15_7"/>
<accession>A9G1U1</accession>
<dbReference type="InterPro" id="IPR024011">
    <property type="entry name" value="Biosynth_lucif-like_mOase_dom"/>
</dbReference>
<dbReference type="InterPro" id="IPR010071">
    <property type="entry name" value="AA_adenyl_dom"/>
</dbReference>
<dbReference type="FunFam" id="3.30.559.10:FF:000012">
    <property type="entry name" value="Non-ribosomal peptide synthetase"/>
    <property type="match status" value="1"/>
</dbReference>
<gene>
    <name evidence="8" type="ordered locus">sce2387</name>
</gene>
<dbReference type="Pfam" id="PF00296">
    <property type="entry name" value="Bac_luciferase"/>
    <property type="match status" value="1"/>
</dbReference>
<dbReference type="CDD" id="cd05931">
    <property type="entry name" value="FAAL"/>
    <property type="match status" value="1"/>
</dbReference>
<dbReference type="eggNOG" id="COG1020">
    <property type="taxonomic scope" value="Bacteria"/>
</dbReference>
<dbReference type="Pfam" id="PF00501">
    <property type="entry name" value="AMP-binding"/>
    <property type="match status" value="4"/>
</dbReference>
<dbReference type="EMBL" id="AM746676">
    <property type="protein sequence ID" value="CAN92546.1"/>
    <property type="molecule type" value="Genomic_DNA"/>
</dbReference>
<evidence type="ECO:0000256" key="6">
    <source>
        <dbReference type="ARBA" id="ARBA00023098"/>
    </source>
</evidence>
<dbReference type="InterPro" id="IPR029058">
    <property type="entry name" value="AB_hydrolase_fold"/>
</dbReference>
<dbReference type="Pfam" id="PF00668">
    <property type="entry name" value="Condensation"/>
    <property type="match status" value="2"/>
</dbReference>
<dbReference type="InterPro" id="IPR042099">
    <property type="entry name" value="ANL_N_sf"/>
</dbReference>
<comment type="cofactor">
    <cofactor evidence="1">
        <name>pantetheine 4'-phosphate</name>
        <dbReference type="ChEBI" id="CHEBI:47942"/>
    </cofactor>
</comment>
<dbReference type="Gene3D" id="3.20.20.30">
    <property type="entry name" value="Luciferase-like domain"/>
    <property type="match status" value="1"/>
</dbReference>
<dbReference type="Gene3D" id="3.30.559.10">
    <property type="entry name" value="Chloramphenicol acetyltransferase-like domain"/>
    <property type="match status" value="2"/>
</dbReference>
<dbReference type="GO" id="GO:0031177">
    <property type="term" value="F:phosphopantetheine binding"/>
    <property type="evidence" value="ECO:0007669"/>
    <property type="project" value="InterPro"/>
</dbReference>
<dbReference type="InterPro" id="IPR023213">
    <property type="entry name" value="CAT-like_dom_sf"/>
</dbReference>
<dbReference type="SUPFAM" id="SSF51679">
    <property type="entry name" value="Bacterial luciferase-like"/>
    <property type="match status" value="1"/>
</dbReference>
<dbReference type="PROSITE" id="PS00012">
    <property type="entry name" value="PHOSPHOPANTETHEINE"/>
    <property type="match status" value="2"/>
</dbReference>
<dbReference type="GO" id="GO:0043041">
    <property type="term" value="P:amino acid activation for nonribosomal peptide biosynthetic process"/>
    <property type="evidence" value="ECO:0007669"/>
    <property type="project" value="TreeGrafter"/>
</dbReference>
<dbReference type="SUPFAM" id="SSF53474">
    <property type="entry name" value="alpha/beta-Hydrolases"/>
    <property type="match status" value="1"/>
</dbReference>
<evidence type="ECO:0000256" key="3">
    <source>
        <dbReference type="ARBA" id="ARBA00022450"/>
    </source>
</evidence>
<feature type="domain" description="Carrier" evidence="7">
    <location>
        <begin position="3122"/>
        <end position="3197"/>
    </location>
</feature>
<dbReference type="PANTHER" id="PTHR45527">
    <property type="entry name" value="NONRIBOSOMAL PEPTIDE SYNTHETASE"/>
    <property type="match status" value="1"/>
</dbReference>
<dbReference type="OrthoDB" id="5526154at2"/>
<dbReference type="Proteomes" id="UP000002139">
    <property type="component" value="Chromosome"/>
</dbReference>
<dbReference type="Gene3D" id="3.30.300.30">
    <property type="match status" value="3"/>
</dbReference>
<dbReference type="PANTHER" id="PTHR45527:SF1">
    <property type="entry name" value="FATTY ACID SYNTHASE"/>
    <property type="match status" value="1"/>
</dbReference>
<dbReference type="Gene3D" id="3.40.50.1820">
    <property type="entry name" value="alpha/beta hydrolase"/>
    <property type="match status" value="1"/>
</dbReference>
<dbReference type="SUPFAM" id="SSF47336">
    <property type="entry name" value="ACP-like"/>
    <property type="match status" value="3"/>
</dbReference>
<dbReference type="Pfam" id="PF00550">
    <property type="entry name" value="PP-binding"/>
    <property type="match status" value="3"/>
</dbReference>
<dbReference type="FunFam" id="3.40.50.12780:FF:000012">
    <property type="entry name" value="Non-ribosomal peptide synthetase"/>
    <property type="match status" value="1"/>
</dbReference>
<dbReference type="NCBIfam" id="TIGR01733">
    <property type="entry name" value="AA-adenyl-dom"/>
    <property type="match status" value="1"/>
</dbReference>
<keyword evidence="9" id="KW-1185">Reference proteome</keyword>
<dbReference type="InterPro" id="IPR011251">
    <property type="entry name" value="Luciferase-like_dom"/>
</dbReference>
<dbReference type="InterPro" id="IPR020806">
    <property type="entry name" value="PKS_PP-bd"/>
</dbReference>
<keyword evidence="4" id="KW-0597">Phosphoprotein</keyword>
<reference evidence="8 9" key="1">
    <citation type="journal article" date="2007" name="Nat. Biotechnol.">
        <title>Complete genome sequence of the myxobacterium Sorangium cellulosum.</title>
        <authorList>
            <person name="Schneiker S."/>
            <person name="Perlova O."/>
            <person name="Kaiser O."/>
            <person name="Gerth K."/>
            <person name="Alici A."/>
            <person name="Altmeyer M.O."/>
            <person name="Bartels D."/>
            <person name="Bekel T."/>
            <person name="Beyer S."/>
            <person name="Bode E."/>
            <person name="Bode H.B."/>
            <person name="Bolten C.J."/>
            <person name="Choudhuri J.V."/>
            <person name="Doss S."/>
            <person name="Elnakady Y.A."/>
            <person name="Frank B."/>
            <person name="Gaigalat L."/>
            <person name="Goesmann A."/>
            <person name="Groeger C."/>
            <person name="Gross F."/>
            <person name="Jelsbak L."/>
            <person name="Jelsbak L."/>
            <person name="Kalinowski J."/>
            <person name="Kegler C."/>
            <person name="Knauber T."/>
            <person name="Konietzny S."/>
            <person name="Kopp M."/>
            <person name="Krause L."/>
            <person name="Krug D."/>
            <person name="Linke B."/>
            <person name="Mahmud T."/>
            <person name="Martinez-Arias R."/>
            <person name="McHardy A.C."/>
            <person name="Merai M."/>
            <person name="Meyer F."/>
            <person name="Mormann S."/>
            <person name="Munoz-Dorado J."/>
            <person name="Perez J."/>
            <person name="Pradella S."/>
            <person name="Rachid S."/>
            <person name="Raddatz G."/>
            <person name="Rosenau F."/>
            <person name="Rueckert C."/>
            <person name="Sasse F."/>
            <person name="Scharfe M."/>
            <person name="Schuster S.C."/>
            <person name="Suen G."/>
            <person name="Treuner-Lange A."/>
            <person name="Velicer G.J."/>
            <person name="Vorholter F.-J."/>
            <person name="Weissman K.J."/>
            <person name="Welch R.D."/>
            <person name="Wenzel S.C."/>
            <person name="Whitworth D.E."/>
            <person name="Wilhelm S."/>
            <person name="Wittmann C."/>
            <person name="Bloecker H."/>
            <person name="Puehler A."/>
            <person name="Mueller R."/>
        </authorList>
    </citation>
    <scope>NUCLEOTIDE SEQUENCE [LARGE SCALE GENOMIC DNA]</scope>
    <source>
        <strain evidence="9">So ce56</strain>
    </source>
</reference>
<dbReference type="InterPro" id="IPR020845">
    <property type="entry name" value="AMP-binding_CS"/>
</dbReference>
<dbReference type="NCBIfam" id="NF003417">
    <property type="entry name" value="PRK04813.1"/>
    <property type="match status" value="5"/>
</dbReference>
<dbReference type="InterPro" id="IPR045851">
    <property type="entry name" value="AMP-bd_C_sf"/>
</dbReference>
<dbReference type="eggNOG" id="COG0318">
    <property type="taxonomic scope" value="Bacteria"/>
</dbReference>
<dbReference type="InterPro" id="IPR006162">
    <property type="entry name" value="Ppantetheine_attach_site"/>
</dbReference>
<keyword evidence="6" id="KW-0443">Lipid metabolism</keyword>
<dbReference type="Gene3D" id="3.40.50.12780">
    <property type="entry name" value="N-terminal domain of ligase-like"/>
    <property type="match status" value="2"/>
</dbReference>
<evidence type="ECO:0000313" key="9">
    <source>
        <dbReference type="Proteomes" id="UP000002139"/>
    </source>
</evidence>
<dbReference type="InterPro" id="IPR009081">
    <property type="entry name" value="PP-bd_ACP"/>
</dbReference>
<dbReference type="FunFam" id="3.40.50.980:FF:000001">
    <property type="entry name" value="Non-ribosomal peptide synthetase"/>
    <property type="match status" value="2"/>
</dbReference>
<dbReference type="InterPro" id="IPR001031">
    <property type="entry name" value="Thioesterase"/>
</dbReference>
<dbReference type="InterPro" id="IPR040097">
    <property type="entry name" value="FAAL/FAAC"/>
</dbReference>
<dbReference type="Pfam" id="PF13193">
    <property type="entry name" value="AMP-binding_C"/>
    <property type="match status" value="2"/>
</dbReference>
<dbReference type="Pfam" id="PF23024">
    <property type="entry name" value="AMP-dom_DIP2-like"/>
    <property type="match status" value="1"/>
</dbReference>
<evidence type="ECO:0000256" key="5">
    <source>
        <dbReference type="ARBA" id="ARBA00022832"/>
    </source>
</evidence>
<dbReference type="FunFam" id="3.30.559.30:FF:000001">
    <property type="entry name" value="Non-ribosomal peptide synthetase"/>
    <property type="match status" value="1"/>
</dbReference>
<dbReference type="FunFam" id="3.30.300.30:FF:000010">
    <property type="entry name" value="Enterobactin synthetase component F"/>
    <property type="match status" value="2"/>
</dbReference>
<dbReference type="Pfam" id="PF00975">
    <property type="entry name" value="Thioesterase"/>
    <property type="match status" value="1"/>
</dbReference>
<evidence type="ECO:0000313" key="8">
    <source>
        <dbReference type="EMBL" id="CAN92546.1"/>
    </source>
</evidence>
<dbReference type="SUPFAM" id="SSF56801">
    <property type="entry name" value="Acetyl-CoA synthetase-like"/>
    <property type="match status" value="4"/>
</dbReference>
<dbReference type="GO" id="GO:0072330">
    <property type="term" value="P:monocarboxylic acid biosynthetic process"/>
    <property type="evidence" value="ECO:0007669"/>
    <property type="project" value="UniProtKB-ARBA"/>
</dbReference>
<dbReference type="GO" id="GO:0071766">
    <property type="term" value="P:Actinobacterium-type cell wall biogenesis"/>
    <property type="evidence" value="ECO:0007669"/>
    <property type="project" value="UniProtKB-ARBA"/>
</dbReference>
<dbReference type="STRING" id="448385.sce2387"/>
<dbReference type="RefSeq" id="WP_012235019.1">
    <property type="nucleotide sequence ID" value="NC_010162.1"/>
</dbReference>
<feature type="domain" description="Carrier" evidence="7">
    <location>
        <begin position="619"/>
        <end position="696"/>
    </location>
</feature>
<proteinExistence type="inferred from homology"/>
<dbReference type="SMART" id="SM00823">
    <property type="entry name" value="PKS_PP"/>
    <property type="match status" value="3"/>
</dbReference>
<keyword evidence="3" id="KW-0596">Phosphopantetheine</keyword>
<dbReference type="InterPro" id="IPR000873">
    <property type="entry name" value="AMP-dep_synth/lig_dom"/>
</dbReference>
<dbReference type="Gene3D" id="1.10.1200.10">
    <property type="entry name" value="ACP-like"/>
    <property type="match status" value="3"/>
</dbReference>
<evidence type="ECO:0000256" key="1">
    <source>
        <dbReference type="ARBA" id="ARBA00001957"/>
    </source>
</evidence>
<name>A9G1U1_SORC5</name>
<dbReference type="GO" id="GO:0005829">
    <property type="term" value="C:cytosol"/>
    <property type="evidence" value="ECO:0007669"/>
    <property type="project" value="TreeGrafter"/>
</dbReference>
<dbReference type="InterPro" id="IPR020802">
    <property type="entry name" value="TesA-like"/>
</dbReference>
<dbReference type="InterPro" id="IPR036661">
    <property type="entry name" value="Luciferase-like_sf"/>
</dbReference>
<dbReference type="InterPro" id="IPR036736">
    <property type="entry name" value="ACP-like_sf"/>
</dbReference>
<dbReference type="KEGG" id="scl:sce2387"/>
<dbReference type="InterPro" id="IPR001242">
    <property type="entry name" value="Condensation_dom"/>
</dbReference>
<dbReference type="CDD" id="cd05930">
    <property type="entry name" value="A_NRPS"/>
    <property type="match status" value="2"/>
</dbReference>
<dbReference type="BioCyc" id="SCEL448385:SCE_RS12235-MONOMER"/>
<organism evidence="8 9">
    <name type="scientific">Sorangium cellulosum (strain So ce56)</name>
    <name type="common">Polyangium cellulosum (strain So ce56)</name>
    <dbReference type="NCBI Taxonomy" id="448385"/>
    <lineage>
        <taxon>Bacteria</taxon>
        <taxon>Pseudomonadati</taxon>
        <taxon>Myxococcota</taxon>
        <taxon>Polyangia</taxon>
        <taxon>Polyangiales</taxon>
        <taxon>Polyangiaceae</taxon>
        <taxon>Sorangium</taxon>
    </lineage>
</organism>
<protein>
    <submittedName>
        <fullName evidence="8">Non-ribosomal peptide synthetase</fullName>
    </submittedName>
</protein>
<keyword evidence="5" id="KW-0276">Fatty acid metabolism</keyword>
<dbReference type="Gene3D" id="3.30.559.30">
    <property type="entry name" value="Nonribosomal peptide synthetase, condensation domain"/>
    <property type="match status" value="2"/>
</dbReference>
<dbReference type="FunFam" id="1.10.1200.10:FF:000016">
    <property type="entry name" value="Non-ribosomal peptide synthase"/>
    <property type="match status" value="2"/>
</dbReference>
<dbReference type="SMART" id="SM00824">
    <property type="entry name" value="PKS_TE"/>
    <property type="match status" value="1"/>
</dbReference>
<dbReference type="NCBIfam" id="TIGR04020">
    <property type="entry name" value="seco_metab_LLM"/>
    <property type="match status" value="1"/>
</dbReference>
<dbReference type="GO" id="GO:0006631">
    <property type="term" value="P:fatty acid metabolic process"/>
    <property type="evidence" value="ECO:0007669"/>
    <property type="project" value="UniProtKB-KW"/>
</dbReference>
<feature type="domain" description="Carrier" evidence="7">
    <location>
        <begin position="2056"/>
        <end position="2131"/>
    </location>
</feature>
<comment type="similarity">
    <text evidence="2">Belongs to the ATP-dependent AMP-binding enzyme family.</text>
</comment>
<dbReference type="InterPro" id="IPR025110">
    <property type="entry name" value="AMP-bd_C"/>
</dbReference>
<sequence>MTTLEREPRYATLIDLLEARSAETCGTSFRDDSGKIVARMSYADLARRARQVASALRQVAEPGERAILLYEPGLEYIVAFFGCVYAGLVAVPAYPPDPARIERTLPRLCAILKDARAGLVLSTGTITSMAVHLFDRAPELGAARWVATDELPAEGEGAFRPPAVGPASLAFLQYTSGSTGTPKGVMLSHRNLLHNLESISRCFGAHRGSTGVIWLPPYHDMGLIGGILEPLYHGFNVALMSPLTFLRHPLRWLQAISEERATISGGPNFAFELCVRKSSPEERRSLDLRSWEVAFCGAEPVRPETLDRFAAAFGPCGFRRTAFYPCYGLAEGTLIVSGGEAGSGPIVGASSAAALEQGRAEEAAAGEAGARRLVGCGRSLPDQELVVVHPEALTACPAGHVGEIWLRGPSVAQGYWGRAEETKGTFRARLATGEPGEFLRTGDLGFLKDGELFVTGRRKDLIILRGRNHYPQDIELTVEQSHPAIRSGCSAAFAVEVDGEERLALALEIDVRKERDLRARLSACEAAIGAIRERLAMEHDLQPHAVALLPPGSIPKTSSGKIQRHACRAAFLGGELQTELLWRADEVRSGARLDADANAAATPAIQPAPPRAAPRGDAATVEELRSWLCGYLARALGGPAGGLDPEAPITRYGLDSLRAVELSSSLEQELGAPVPLDVLLRGPSPDALARHVAAQRAAASRPAGGLAAALTPRRAPGPLPLAPVQQRLWFLAQLDPDNPVYNIPVAVDLSGELDVAALQRALDAIARRHEPLRASIEERDGKPVQVIAAEGALPLEIVDLTGLPLSAREVEAQRRSREEARRPFQLTRGPLARATLLRIEPRRHVLLVVAHHLVADGWSFGVLARELSALYGAFSRGLPPGLADLPLGYADYVLWKHERLDGGAAADQLTRWGARLAGAPELLELPTDRPRPAAQTYRGARLPVRFPRALREALEAICRQEGVTPYMALLAGFALLLGRCSGQDDVCVGSAVAGRPPELSGLFGMFTNTVVLRVDLSRARTFRELLSQVRDVAVDAYADQDVPFERVVEHLRPARSQSFSPLFQAMLILLPDREVDLPALPGLTARPVEIDPGTSMVDLTLSLRSGEDGFEGYFEYSADLFDGASIARMASRLGALLLSAASSPDRRLSEATVMDEDELRLVTSGWNATRAAWTDACIHEQFSAQVRRTPDATACVFEGEEITYRELDARAGALAGELRSLGVGPEVIVGLCAERSIDMLVGLLGILKAGGAYLPLDPSYPSDRIGYMLDDAGAPVVVTEEHLTTRLAGSKARAVMLGRGQGRPETGAPPAAGARPANAAYVIYTSGSTGKPKGVVVPHRSVANFFSAMDRALGPVAPVAPGARWLAVTSISFDISVLELLWTLTRGLTVILQGEQRRRAPRRQAKGRPGARRPLGFSLFYFADDADQGGGDRYRLLWEGAKFADRHGFMAVWTPERHFHAFGGLYPNPSVVGAAIAAMTERVAIRAGSVVLPLHHPVRIAEEWALLDNISRGRVGVSFASGWHARDFVLAPERYADRKRIMLEGIDAVRRLWRGERLTFPDGAGTPTEIQIRPQPVQRELPVWLTAAGNPETFEAAGRGGMNILTHLLGQSIDDLAERIAIYREARRRAGHEGEGHVTLMLHTFVERDADLVRARISAPFRSYLRSSADLMRGLGRSLGIDLDSAVREEDLDLLVSHAFDRYVETSGLFGTPSDCLERVAQLKEIGVDEIGCLIDFGVEPDAVLASLPYLDELKRLSEREDRRSLEDTSAPRQIERHQVDYLQCTPSLLRGMMLEPSAAAALSSLRALLLGGEPLPFDLVEEIRKTFPGALLNMYGPTETTIWSSTHLVERAAGTGWASIGRPIDNTALYVCDRHLQLVPVGVQGELYIGGEGVTRGYLSRPALTAERFLPDPFSGDAGARMYRTGDRVRWLPDGTVEFLGRTDHQVKLRGFRIELGEIEAMLAQHEAVALAVVSVREDTPGDRRLVAYVVPAPERSVDEAELKRFVRDRLPDYMVPSVVVALSSLPLTANGKIDRKALPRPSGEHAMASSTFVAPRTEVEGRVAQIWAEALGVPGVGVEDDFFALGGHSLLATQVVARLRSAFGVDLPLGLIFQSPTVAAIARHIEASAGAAELLPLRRVERAGPLPLSLAQERMWFLHQLSPESVAQNVAWSVRFSSAIDPAALERSVTELSRRHEILRTSFPSVDGRPVQRIAPPAKVPVPVTDLRGLRPDARLDAARERHLRLALEPFDLDEGPLLRVELLRLRDAEDVLVVALHHIITDGWSLGVLAREITALYEAFSSGRPSPLPELPIQYADFAVCQRQWLSEESLAAQLSYWKQALAGVPAVLELPSDRPRPPVLSYRGGRHAIRVSAAMTEALKALSRREAVTLFMTLLAAFQVLLHRYSGQQDIVVGSPVAGRSRQELDGLIGFFLNTVALRVDLSGDPSFLDLLKRVHRTALEAYAHQDLPFDKLVEELNPARSRAHAPLFQVMFILQDPTGASRAEALETEEVFTGTAMFDLTLALTEAEQQLGGHIEYNADLFDPPTIARMAAHLEQLLEGIVRDPTRPISSLPLLPADERRTLLDDWTRTEMPFPEEECFTTLFEAQVERTPGAIAAVGEGGASLTYRALDERADALARALVRHGAGPDEVIALLAERGLDFLGGMIGVWKAGSAYLPLDPFHPPHRIAQVLESSGARRVLVSGPLEAALRRALEGMAAAPQVIHLEDALTPGAEIARAPLPHARPSNLAYVIYTSGSTGAPKGAMVEHRGMLNHLFAKVQDLELTAEDCVAETASQCFDISVWQFLVALLLGGRVHILGEEVVRDPARLLAAIEEHGLSIVELVPSMLRAVLAEARSLERAPQLSGLRWMVATGEALPPELCTQWIEAYPAVPLLNAYGPTECSDDVTHHRVREVPTAAHVPIGRSVANMRLYLLDRRGQPAPIGVPGELFVGGVGVGRGYLRDPRRTADVFLPDPFSPVPGARMYKTGDLARYLPSGELQFLGRLDHQVKVRGFRIELAEIESALKRHPGVAEAVVVAREDRPGDKQLVAYVVPAAGSPRSAALLKEHARELLPEYMVPAFVVLLDALPLNANGKVDRKALPAPDRSGAAESFVAPRDALERDLAAIWAAVLGAERVGVRDDFFDLGGHSLLAVRLMAEIQARTGQRLPLAALFQGGTVERLAALLRDERRLDPSSPLVTITPGAERRPFFCVHPVGGNVLCYRELARQLGAEQPFYGLQSPGLDGAQAPPASVEEMAALYVSAVRSVQPSGPYLLGGWSMGGVVAFEMARQLERSEQRVEVLALIDAQVEGVRPGAPPADADHLLHTLFDHDLARVAGGSPPPEEALPALRRVFMSNMKALYGYDPGPYGGTITVFQAIDGRASSPDAVDAWRRLAPSGVEVERVRGDHYSILQAPGVEPVARKLRALIERARREAP</sequence>
<dbReference type="Gene3D" id="3.40.50.980">
    <property type="match status" value="4"/>
</dbReference>
<dbReference type="CDD" id="cd19531">
    <property type="entry name" value="LCL_NRPS-like"/>
    <property type="match status" value="2"/>
</dbReference>
<evidence type="ECO:0000256" key="2">
    <source>
        <dbReference type="ARBA" id="ARBA00006432"/>
    </source>
</evidence>